<feature type="region of interest" description="Disordered" evidence="1">
    <location>
        <begin position="596"/>
        <end position="647"/>
    </location>
</feature>
<accession>A0A835W1W3</accession>
<proteinExistence type="predicted"/>
<sequence>MARSTALLVALVGLAALGAANAQVLYPPPARGLTSWCAIQNRTTNAWACNLGVNTPTACETTDLWSTDPSECALPAVPGFPVPAQTFLYTDTCQYQVARLPLVYKGTTTVGGFLVLFKDYADNIYYTLSLNATERAAGQPDGQWLYVEGGDPALFSPAGSVYLWDSPPDNTRPLSVQASVQDYMVEDRNTYKRWSCATYKLSLNNYCAPGYVFDSAGICQPKAGGTPGPLPSKDLSAASQPLYLAAEYNIVKFSVSQLGNAATGFYCGDPRTNLIAGQTTQTLVLQNGVVNLATQVPGFFLPPSCKTTTRPPSPPLPPSPPPQPPSPVPPSPAPLPPSPPPSPLPPSPRPPVPPSPLPPAPPTQLYTASVFVFAPNRPTGFNQDDVQKVYAMMRYGLGCGIANNPNLCTKSQPYMTINETNNAFFPAYTMMGVKMFFDGAKTGTGDAYTNPDDQRKAAEDAVVTMFQVLGTNELWRALVGPASFGGLGLGCGSFLSLESIVNGQYYNQPGNTDYVNATTGKTYTSTGARYVCPLLRDGLDGPQWPEGPTVPYYIPDGVAGLPGYVRLGAIPQNPTPDVRRRCSTPRFPPDLLQIATACPFNSPPMPPSPSPPPSPPSPPPAPPSPPSPPPAPPSPSNPSPPPPAPPADFCQLNFRVISRNPKSTPLDCNQLVTLVQTLFTQGVSLRNPPQFRCGNVSTTQISAIADTLTSTDPAQAFLRNMAGNIGAFGTFSFPPSNGGLGLTCGDYFNVTSSCNMTGINPVPVFLSNGTQVNATYPFVVGPDSTFYPQTVFPSYTCPPPPPAPSPPPKPPSPAPPPLPPQPSPPPAPPSPPPSPFPPPPGFRFQMSVINGDVNDAVNCVRYTSWLNAMMASFERTNTIQRVNPNAPYCSRPAQETLLTPELAQPSQVNFLYTYLSVNDIIGVFVRDGGVPCGSVVRLYNPAGGGFFTDYKCTRDLPLGSPQGVPDLCCPLPPSPPPPTPPSPPPPSPPPPVLSPPPSPPPPSPPPPAPPPPSPPPPNPPPPSPPPPPPPSPPPPSPPPRGSSPPPSPPPPSPPPPVGRLPPWPPLPANNVPPAPTERNQTWAAPAGTTVRTYEIFAPFKGTGGKKTGVSGRTVQAWLCPALKAALQDQLGKPVSVKPNINPSISCTDWYQVKKGAKGIFYRVTVAAQPSAHDAVIDFILSGGDFVRQARLVCGSQIRIGDGEPPRQKLKAIFPSPFDPKAAVDPYLYLSGKNGAPGDGVCLNRLPTD</sequence>
<evidence type="ECO:0008006" key="5">
    <source>
        <dbReference type="Google" id="ProtNLM"/>
    </source>
</evidence>
<gene>
    <name evidence="3" type="ORF">HYH02_011160</name>
</gene>
<dbReference type="Proteomes" id="UP000613740">
    <property type="component" value="Unassembled WGS sequence"/>
</dbReference>
<organism evidence="3 4">
    <name type="scientific">Chlamydomonas schloesseri</name>
    <dbReference type="NCBI Taxonomy" id="2026947"/>
    <lineage>
        <taxon>Eukaryota</taxon>
        <taxon>Viridiplantae</taxon>
        <taxon>Chlorophyta</taxon>
        <taxon>core chlorophytes</taxon>
        <taxon>Chlorophyceae</taxon>
        <taxon>CS clade</taxon>
        <taxon>Chlamydomonadales</taxon>
        <taxon>Chlamydomonadaceae</taxon>
        <taxon>Chlamydomonas</taxon>
    </lineage>
</organism>
<reference evidence="3" key="1">
    <citation type="journal article" date="2020" name="bioRxiv">
        <title>Comparative genomics of Chlamydomonas.</title>
        <authorList>
            <person name="Craig R.J."/>
            <person name="Hasan A.R."/>
            <person name="Ness R.W."/>
            <person name="Keightley P.D."/>
        </authorList>
    </citation>
    <scope>NUCLEOTIDE SEQUENCE</scope>
    <source>
        <strain evidence="3">CCAP 11/173</strain>
    </source>
</reference>
<feature type="compositionally biased region" description="Pro residues" evidence="1">
    <location>
        <begin position="601"/>
        <end position="646"/>
    </location>
</feature>
<feature type="region of interest" description="Disordered" evidence="1">
    <location>
        <begin position="798"/>
        <end position="841"/>
    </location>
</feature>
<comment type="caution">
    <text evidence="3">The sequence shown here is derived from an EMBL/GenBank/DDBJ whole genome shotgun (WGS) entry which is preliminary data.</text>
</comment>
<protein>
    <recommendedName>
        <fullName evidence="5">Pherophorin domain-containing protein</fullName>
    </recommendedName>
</protein>
<evidence type="ECO:0000256" key="1">
    <source>
        <dbReference type="SAM" id="MobiDB-lite"/>
    </source>
</evidence>
<dbReference type="PRINTS" id="PR01217">
    <property type="entry name" value="PRICHEXTENSN"/>
</dbReference>
<feature type="region of interest" description="Disordered" evidence="1">
    <location>
        <begin position="963"/>
        <end position="1086"/>
    </location>
</feature>
<feature type="compositionally biased region" description="Pro residues" evidence="1">
    <location>
        <begin position="311"/>
        <end position="361"/>
    </location>
</feature>
<name>A0A835W1W3_9CHLO</name>
<feature type="compositionally biased region" description="Pro residues" evidence="1">
    <location>
        <begin position="970"/>
        <end position="1075"/>
    </location>
</feature>
<evidence type="ECO:0000256" key="2">
    <source>
        <dbReference type="SAM" id="SignalP"/>
    </source>
</evidence>
<dbReference type="AlphaFoldDB" id="A0A835W1W3"/>
<dbReference type="EMBL" id="JAEHOD010000046">
    <property type="protein sequence ID" value="KAG2437517.1"/>
    <property type="molecule type" value="Genomic_DNA"/>
</dbReference>
<keyword evidence="2" id="KW-0732">Signal</keyword>
<evidence type="ECO:0000313" key="3">
    <source>
        <dbReference type="EMBL" id="KAG2437517.1"/>
    </source>
</evidence>
<feature type="chain" id="PRO_5032482544" description="Pherophorin domain-containing protein" evidence="2">
    <location>
        <begin position="23"/>
        <end position="1248"/>
    </location>
</feature>
<feature type="signal peptide" evidence="2">
    <location>
        <begin position="1"/>
        <end position="22"/>
    </location>
</feature>
<evidence type="ECO:0000313" key="4">
    <source>
        <dbReference type="Proteomes" id="UP000613740"/>
    </source>
</evidence>
<dbReference type="OrthoDB" id="532909at2759"/>
<feature type="region of interest" description="Disordered" evidence="1">
    <location>
        <begin position="301"/>
        <end position="361"/>
    </location>
</feature>
<keyword evidence="4" id="KW-1185">Reference proteome</keyword>